<gene>
    <name evidence="6" type="ORF">ASZ90_014745</name>
</gene>
<keyword evidence="2" id="KW-1277">Toxin-antitoxin system</keyword>
<reference evidence="6" key="1">
    <citation type="journal article" date="2015" name="Proc. Natl. Acad. Sci. U.S.A.">
        <title>Networks of energetic and metabolic interactions define dynamics in microbial communities.</title>
        <authorList>
            <person name="Embree M."/>
            <person name="Liu J.K."/>
            <person name="Al-Bassam M.M."/>
            <person name="Zengler K."/>
        </authorList>
    </citation>
    <scope>NUCLEOTIDE SEQUENCE</scope>
</reference>
<dbReference type="GO" id="GO:0000166">
    <property type="term" value="F:nucleotide binding"/>
    <property type="evidence" value="ECO:0007669"/>
    <property type="project" value="UniProtKB-KW"/>
</dbReference>
<organism evidence="6">
    <name type="scientific">hydrocarbon metagenome</name>
    <dbReference type="NCBI Taxonomy" id="938273"/>
    <lineage>
        <taxon>unclassified sequences</taxon>
        <taxon>metagenomes</taxon>
        <taxon>ecological metagenomes</taxon>
    </lineage>
</organism>
<keyword evidence="3" id="KW-0540">Nuclease</keyword>
<keyword evidence="1" id="KW-0597">Phosphoprotein</keyword>
<name>A0A0W8F4D3_9ZZZZ</name>
<keyword evidence="4" id="KW-0547">Nucleotide-binding</keyword>
<evidence type="ECO:0000313" key="6">
    <source>
        <dbReference type="EMBL" id="KUG15598.1"/>
    </source>
</evidence>
<dbReference type="GO" id="GO:0016787">
    <property type="term" value="F:hydrolase activity"/>
    <property type="evidence" value="ECO:0007669"/>
    <property type="project" value="UniProtKB-KW"/>
</dbReference>
<dbReference type="AlphaFoldDB" id="A0A0W8F4D3"/>
<keyword evidence="5" id="KW-0378">Hydrolase</keyword>
<dbReference type="EMBL" id="LNQE01001547">
    <property type="protein sequence ID" value="KUG15598.1"/>
    <property type="molecule type" value="Genomic_DNA"/>
</dbReference>
<dbReference type="InterPro" id="IPR051813">
    <property type="entry name" value="HepT_RNase_toxin"/>
</dbReference>
<dbReference type="PANTHER" id="PTHR34139:SF1">
    <property type="entry name" value="RNASE MJ1380-RELATED"/>
    <property type="match status" value="1"/>
</dbReference>
<evidence type="ECO:0008006" key="7">
    <source>
        <dbReference type="Google" id="ProtNLM"/>
    </source>
</evidence>
<comment type="caution">
    <text evidence="6">The sequence shown here is derived from an EMBL/GenBank/DDBJ whole genome shotgun (WGS) entry which is preliminary data.</text>
</comment>
<dbReference type="GO" id="GO:0004540">
    <property type="term" value="F:RNA nuclease activity"/>
    <property type="evidence" value="ECO:0007669"/>
    <property type="project" value="InterPro"/>
</dbReference>
<dbReference type="PANTHER" id="PTHR34139">
    <property type="entry name" value="UPF0331 PROTEIN MJ0127"/>
    <property type="match status" value="1"/>
</dbReference>
<evidence type="ECO:0000256" key="3">
    <source>
        <dbReference type="ARBA" id="ARBA00022722"/>
    </source>
</evidence>
<evidence type="ECO:0000256" key="2">
    <source>
        <dbReference type="ARBA" id="ARBA00022649"/>
    </source>
</evidence>
<proteinExistence type="predicted"/>
<dbReference type="GO" id="GO:0110001">
    <property type="term" value="C:toxin-antitoxin complex"/>
    <property type="evidence" value="ECO:0007669"/>
    <property type="project" value="InterPro"/>
</dbReference>
<evidence type="ECO:0000256" key="4">
    <source>
        <dbReference type="ARBA" id="ARBA00022741"/>
    </source>
</evidence>
<accession>A0A0W8F4D3</accession>
<protein>
    <recommendedName>
        <fullName evidence="7">DUF86 domain-containing protein</fullName>
    </recommendedName>
</protein>
<evidence type="ECO:0000256" key="5">
    <source>
        <dbReference type="ARBA" id="ARBA00022801"/>
    </source>
</evidence>
<dbReference type="InterPro" id="IPR008201">
    <property type="entry name" value="HepT-like"/>
</dbReference>
<dbReference type="Pfam" id="PF01934">
    <property type="entry name" value="HepT-like"/>
    <property type="match status" value="1"/>
</dbReference>
<evidence type="ECO:0000256" key="1">
    <source>
        <dbReference type="ARBA" id="ARBA00022553"/>
    </source>
</evidence>
<sequence>MTGRSPVLYLSEILASMEKIERYTAGVSYEEFIHSELIMDAVERNLEKIGEAAAAIPETIRNRHPDIPWRTIVGLRNKVIHHYFAVDQDVIWQIVTENIPSTKGRIAEILREYS</sequence>